<dbReference type="PROSITE" id="PS00050">
    <property type="entry name" value="RIBOSOMAL_L23"/>
    <property type="match status" value="1"/>
</dbReference>
<dbReference type="GO" id="GO:0003735">
    <property type="term" value="F:structural constituent of ribosome"/>
    <property type="evidence" value="ECO:0007669"/>
    <property type="project" value="InterPro"/>
</dbReference>
<dbReference type="GO" id="GO:1990904">
    <property type="term" value="C:ribonucleoprotein complex"/>
    <property type="evidence" value="ECO:0007669"/>
    <property type="project" value="UniProtKB-KW"/>
</dbReference>
<dbReference type="InterPro" id="IPR013025">
    <property type="entry name" value="Ribosomal_uL23-like"/>
</dbReference>
<accession>A0A1F8DT38</accession>
<dbReference type="AlphaFoldDB" id="A0A1F8DT38"/>
<evidence type="ECO:0000313" key="9">
    <source>
        <dbReference type="EMBL" id="OGM91754.1"/>
    </source>
</evidence>
<comment type="similarity">
    <text evidence="1 7">Belongs to the universal ribosomal protein uL23 family.</text>
</comment>
<keyword evidence="3 8" id="KW-0694">RNA-binding</keyword>
<evidence type="ECO:0000256" key="8">
    <source>
        <dbReference type="RuleBase" id="RU003935"/>
    </source>
</evidence>
<evidence type="ECO:0000256" key="1">
    <source>
        <dbReference type="ARBA" id="ARBA00006700"/>
    </source>
</evidence>
<comment type="caution">
    <text evidence="9">The sequence shown here is derived from an EMBL/GenBank/DDBJ whole genome shotgun (WGS) entry which is preliminary data.</text>
</comment>
<keyword evidence="4 7" id="KW-0689">Ribosomal protein</keyword>
<dbReference type="GO" id="GO:0019843">
    <property type="term" value="F:rRNA binding"/>
    <property type="evidence" value="ECO:0007669"/>
    <property type="project" value="UniProtKB-KW"/>
</dbReference>
<protein>
    <recommendedName>
        <fullName evidence="6 8">50S ribosomal protein L23</fullName>
    </recommendedName>
</protein>
<evidence type="ECO:0000256" key="5">
    <source>
        <dbReference type="ARBA" id="ARBA00023274"/>
    </source>
</evidence>
<sequence length="86" mass="9916">MKRVWITEKSTDLGNLRKYVFLTDKSANAAEIKKAVEGIYNVTVEMVHMLNFAQRKHFRGRAAKLRHYKKAIVTLAEGQELDVIPK</sequence>
<reference evidence="9 10" key="1">
    <citation type="journal article" date="2016" name="Nat. Commun.">
        <title>Thousands of microbial genomes shed light on interconnected biogeochemical processes in an aquifer system.</title>
        <authorList>
            <person name="Anantharaman K."/>
            <person name="Brown C.T."/>
            <person name="Hug L.A."/>
            <person name="Sharon I."/>
            <person name="Castelle C.J."/>
            <person name="Probst A.J."/>
            <person name="Thomas B.C."/>
            <person name="Singh A."/>
            <person name="Wilkins M.J."/>
            <person name="Karaoz U."/>
            <person name="Brodie E.L."/>
            <person name="Williams K.H."/>
            <person name="Hubbard S.S."/>
            <person name="Banfield J.F."/>
        </authorList>
    </citation>
    <scope>NUCLEOTIDE SEQUENCE [LARGE SCALE GENOMIC DNA]</scope>
</reference>
<keyword evidence="2 8" id="KW-0699">rRNA-binding</keyword>
<dbReference type="InterPro" id="IPR001014">
    <property type="entry name" value="Ribosomal_uL23_CS"/>
</dbReference>
<dbReference type="InterPro" id="IPR012677">
    <property type="entry name" value="Nucleotide-bd_a/b_plait_sf"/>
</dbReference>
<dbReference type="GO" id="GO:0006412">
    <property type="term" value="P:translation"/>
    <property type="evidence" value="ECO:0007669"/>
    <property type="project" value="InterPro"/>
</dbReference>
<dbReference type="EMBL" id="MGIR01000001">
    <property type="protein sequence ID" value="OGM91754.1"/>
    <property type="molecule type" value="Genomic_DNA"/>
</dbReference>
<keyword evidence="5 7" id="KW-0687">Ribonucleoprotein</keyword>
<dbReference type="STRING" id="1802557.A3A20_01525"/>
<evidence type="ECO:0000256" key="6">
    <source>
        <dbReference type="ARBA" id="ARBA00035481"/>
    </source>
</evidence>
<dbReference type="Gene3D" id="3.30.70.330">
    <property type="match status" value="1"/>
</dbReference>
<evidence type="ECO:0000256" key="7">
    <source>
        <dbReference type="RuleBase" id="RU003934"/>
    </source>
</evidence>
<dbReference type="Proteomes" id="UP000178946">
    <property type="component" value="Unassembled WGS sequence"/>
</dbReference>
<dbReference type="Pfam" id="PF00276">
    <property type="entry name" value="Ribosomal_L23"/>
    <property type="match status" value="1"/>
</dbReference>
<organism evidence="9 10">
    <name type="scientific">Candidatus Wolfebacteria bacterium RIFCSPLOWO2_01_FULL_45_19</name>
    <dbReference type="NCBI Taxonomy" id="1802557"/>
    <lineage>
        <taxon>Bacteria</taxon>
        <taxon>Candidatus Wolfeibacteriota</taxon>
    </lineage>
</organism>
<evidence type="ECO:0000313" key="10">
    <source>
        <dbReference type="Proteomes" id="UP000178946"/>
    </source>
</evidence>
<evidence type="ECO:0000256" key="4">
    <source>
        <dbReference type="ARBA" id="ARBA00022980"/>
    </source>
</evidence>
<dbReference type="InterPro" id="IPR012678">
    <property type="entry name" value="Ribosomal_uL23/eL15/eS24_sf"/>
</dbReference>
<proteinExistence type="inferred from homology"/>
<evidence type="ECO:0000256" key="3">
    <source>
        <dbReference type="ARBA" id="ARBA00022884"/>
    </source>
</evidence>
<name>A0A1F8DT38_9BACT</name>
<gene>
    <name evidence="9" type="ORF">A3A20_01525</name>
</gene>
<evidence type="ECO:0000256" key="2">
    <source>
        <dbReference type="ARBA" id="ARBA00022730"/>
    </source>
</evidence>
<dbReference type="SUPFAM" id="SSF54189">
    <property type="entry name" value="Ribosomal proteins S24e, L23 and L15e"/>
    <property type="match status" value="1"/>
</dbReference>
<dbReference type="GO" id="GO:0005840">
    <property type="term" value="C:ribosome"/>
    <property type="evidence" value="ECO:0007669"/>
    <property type="project" value="UniProtKB-KW"/>
</dbReference>